<dbReference type="SMART" id="SM00388">
    <property type="entry name" value="HisKA"/>
    <property type="match status" value="1"/>
</dbReference>
<dbReference type="Pfam" id="PF08448">
    <property type="entry name" value="PAS_4"/>
    <property type="match status" value="1"/>
</dbReference>
<dbReference type="PANTHER" id="PTHR43047:SF72">
    <property type="entry name" value="OSMOSENSING HISTIDINE PROTEIN KINASE SLN1"/>
    <property type="match status" value="1"/>
</dbReference>
<dbReference type="Gene3D" id="3.30.565.10">
    <property type="entry name" value="Histidine kinase-like ATPase, C-terminal domain"/>
    <property type="match status" value="1"/>
</dbReference>
<name>A0A7D5EX25_9MICO</name>
<dbReference type="PROSITE" id="PS50109">
    <property type="entry name" value="HIS_KIN"/>
    <property type="match status" value="1"/>
</dbReference>
<dbReference type="GO" id="GO:0005886">
    <property type="term" value="C:plasma membrane"/>
    <property type="evidence" value="ECO:0007669"/>
    <property type="project" value="UniProtKB-SubCell"/>
</dbReference>
<keyword evidence="6 10" id="KW-0418">Kinase</keyword>
<organism evidence="10 11">
    <name type="scientific">Microbacterium oleivorans</name>
    <dbReference type="NCBI Taxonomy" id="273677"/>
    <lineage>
        <taxon>Bacteria</taxon>
        <taxon>Bacillati</taxon>
        <taxon>Actinomycetota</taxon>
        <taxon>Actinomycetes</taxon>
        <taxon>Micrococcales</taxon>
        <taxon>Microbacteriaceae</taxon>
        <taxon>Microbacterium</taxon>
    </lineage>
</organism>
<keyword evidence="8" id="KW-0472">Membrane</keyword>
<dbReference type="Pfam" id="PF00512">
    <property type="entry name" value="HisKA"/>
    <property type="match status" value="1"/>
</dbReference>
<dbReference type="Proteomes" id="UP000509638">
    <property type="component" value="Chromosome"/>
</dbReference>
<keyword evidence="4" id="KW-0597">Phosphoprotein</keyword>
<protein>
    <recommendedName>
        <fullName evidence="3">histidine kinase</fullName>
        <ecNumber evidence="3">2.7.13.3</ecNumber>
    </recommendedName>
</protein>
<dbReference type="InterPro" id="IPR003594">
    <property type="entry name" value="HATPase_dom"/>
</dbReference>
<comment type="catalytic activity">
    <reaction evidence="1">
        <text>ATP + protein L-histidine = ADP + protein N-phospho-L-histidine.</text>
        <dbReference type="EC" id="2.7.13.3"/>
    </reaction>
</comment>
<dbReference type="EMBL" id="CP058316">
    <property type="protein sequence ID" value="QLD11390.1"/>
    <property type="molecule type" value="Genomic_DNA"/>
</dbReference>
<evidence type="ECO:0000256" key="1">
    <source>
        <dbReference type="ARBA" id="ARBA00000085"/>
    </source>
</evidence>
<dbReference type="SUPFAM" id="SSF55785">
    <property type="entry name" value="PYP-like sensor domain (PAS domain)"/>
    <property type="match status" value="1"/>
</dbReference>
<keyword evidence="7" id="KW-0902">Two-component regulatory system</keyword>
<dbReference type="CDD" id="cd00075">
    <property type="entry name" value="HATPase"/>
    <property type="match status" value="1"/>
</dbReference>
<evidence type="ECO:0000256" key="2">
    <source>
        <dbReference type="ARBA" id="ARBA00004236"/>
    </source>
</evidence>
<dbReference type="SMART" id="SM00387">
    <property type="entry name" value="HATPase_c"/>
    <property type="match status" value="1"/>
</dbReference>
<dbReference type="InterPro" id="IPR035965">
    <property type="entry name" value="PAS-like_dom_sf"/>
</dbReference>
<feature type="transmembrane region" description="Helical" evidence="8">
    <location>
        <begin position="36"/>
        <end position="56"/>
    </location>
</feature>
<dbReference type="EC" id="2.7.13.3" evidence="3"/>
<dbReference type="InterPro" id="IPR013656">
    <property type="entry name" value="PAS_4"/>
</dbReference>
<dbReference type="InterPro" id="IPR036890">
    <property type="entry name" value="HATPase_C_sf"/>
</dbReference>
<dbReference type="InterPro" id="IPR005467">
    <property type="entry name" value="His_kinase_dom"/>
</dbReference>
<dbReference type="InterPro" id="IPR004358">
    <property type="entry name" value="Sig_transdc_His_kin-like_C"/>
</dbReference>
<evidence type="ECO:0000256" key="5">
    <source>
        <dbReference type="ARBA" id="ARBA00022679"/>
    </source>
</evidence>
<evidence type="ECO:0000256" key="6">
    <source>
        <dbReference type="ARBA" id="ARBA00022777"/>
    </source>
</evidence>
<dbReference type="SUPFAM" id="SSF55874">
    <property type="entry name" value="ATPase domain of HSP90 chaperone/DNA topoisomerase II/histidine kinase"/>
    <property type="match status" value="1"/>
</dbReference>
<keyword evidence="5" id="KW-0808">Transferase</keyword>
<dbReference type="Pfam" id="PF02518">
    <property type="entry name" value="HATPase_c"/>
    <property type="match status" value="1"/>
</dbReference>
<feature type="transmembrane region" description="Helical" evidence="8">
    <location>
        <begin position="63"/>
        <end position="85"/>
    </location>
</feature>
<sequence>MLSRPQIQPYAQFLMGGSVTMITATVGIVAPARLSAAYLGGVGVILAACVAMALVWHHKPTRGTVWVSVVPLVSILACAPVRGAAIDLLPVTGMLVIFPIAWLAFAFPPPVAAAGVVIAGLLPLASSRTVPATPGDWMSLITVPALLGMFAVGSRFVAADLQRNRSLAQRAHHRLAAALESSHRADAALRELLDTSPEAIVVLGDDGTVLLANAPALALSQRAGISISLRQDRRARVFGEDRTTPVSVGPELYDDILAGRLAEPRRVWVGEPDEQTALRFVARPIVLDGEPIGVMAVAQDITELVEAIDVRDRFLDTVGHELRTPLTVILGNAELALAGAMPEHRDRWETIQRAAERLEHTVELMLATGRAHVAPRSGRSDVRRVVDAVVAGLDDARDDVEVDVVGDPGAAMIGAGDLAAIIAELLRNARQVSPHGATVRIDIDAVADTVRVTVSDEGPGMTSAERRQAFDRFYRTVFARRSAHQGLGLGLSLARSLAGAHGGEVVLEPGTPRGTTARVTLRRAPTDGAEATRLDDVTGVA</sequence>
<gene>
    <name evidence="10" type="ORF">HW566_06135</name>
</gene>
<evidence type="ECO:0000259" key="9">
    <source>
        <dbReference type="PROSITE" id="PS50109"/>
    </source>
</evidence>
<dbReference type="InterPro" id="IPR003661">
    <property type="entry name" value="HisK_dim/P_dom"/>
</dbReference>
<dbReference type="InterPro" id="IPR036097">
    <property type="entry name" value="HisK_dim/P_sf"/>
</dbReference>
<feature type="domain" description="Histidine kinase" evidence="9">
    <location>
        <begin position="317"/>
        <end position="525"/>
    </location>
</feature>
<dbReference type="GO" id="GO:0009927">
    <property type="term" value="F:histidine phosphotransfer kinase activity"/>
    <property type="evidence" value="ECO:0007669"/>
    <property type="project" value="TreeGrafter"/>
</dbReference>
<comment type="subcellular location">
    <subcellularLocation>
        <location evidence="2">Cell membrane</location>
    </subcellularLocation>
</comment>
<dbReference type="GO" id="GO:0000155">
    <property type="term" value="F:phosphorelay sensor kinase activity"/>
    <property type="evidence" value="ECO:0007669"/>
    <property type="project" value="InterPro"/>
</dbReference>
<dbReference type="AlphaFoldDB" id="A0A7D5EX25"/>
<feature type="transmembrane region" description="Helical" evidence="8">
    <location>
        <begin position="137"/>
        <end position="158"/>
    </location>
</feature>
<dbReference type="Gene3D" id="1.10.287.130">
    <property type="match status" value="1"/>
</dbReference>
<dbReference type="Gene3D" id="3.30.450.20">
    <property type="entry name" value="PAS domain"/>
    <property type="match status" value="1"/>
</dbReference>
<keyword evidence="8" id="KW-1133">Transmembrane helix</keyword>
<feature type="transmembrane region" description="Helical" evidence="8">
    <location>
        <begin position="12"/>
        <end position="30"/>
    </location>
</feature>
<dbReference type="CDD" id="cd00082">
    <property type="entry name" value="HisKA"/>
    <property type="match status" value="1"/>
</dbReference>
<dbReference type="SUPFAM" id="SSF47384">
    <property type="entry name" value="Homodimeric domain of signal transducing histidine kinase"/>
    <property type="match status" value="1"/>
</dbReference>
<evidence type="ECO:0000313" key="10">
    <source>
        <dbReference type="EMBL" id="QLD11390.1"/>
    </source>
</evidence>
<feature type="transmembrane region" description="Helical" evidence="8">
    <location>
        <begin position="97"/>
        <end position="125"/>
    </location>
</feature>
<dbReference type="RefSeq" id="WP_178011296.1">
    <property type="nucleotide sequence ID" value="NZ_CP058316.1"/>
</dbReference>
<dbReference type="PANTHER" id="PTHR43047">
    <property type="entry name" value="TWO-COMPONENT HISTIDINE PROTEIN KINASE"/>
    <property type="match status" value="1"/>
</dbReference>
<proteinExistence type="predicted"/>
<keyword evidence="8" id="KW-0812">Transmembrane</keyword>
<dbReference type="PRINTS" id="PR00344">
    <property type="entry name" value="BCTRLSENSOR"/>
</dbReference>
<reference evidence="10 11" key="1">
    <citation type="submission" date="2020-06" db="EMBL/GenBank/DDBJ databases">
        <authorList>
            <person name="Jo H."/>
        </authorList>
    </citation>
    <scope>NUCLEOTIDE SEQUENCE [LARGE SCALE GENOMIC DNA]</scope>
    <source>
        <strain evidence="10 11">I46</strain>
    </source>
</reference>
<evidence type="ECO:0000256" key="8">
    <source>
        <dbReference type="SAM" id="Phobius"/>
    </source>
</evidence>
<evidence type="ECO:0000256" key="3">
    <source>
        <dbReference type="ARBA" id="ARBA00012438"/>
    </source>
</evidence>
<evidence type="ECO:0000313" key="11">
    <source>
        <dbReference type="Proteomes" id="UP000509638"/>
    </source>
</evidence>
<evidence type="ECO:0000256" key="7">
    <source>
        <dbReference type="ARBA" id="ARBA00023012"/>
    </source>
</evidence>
<evidence type="ECO:0000256" key="4">
    <source>
        <dbReference type="ARBA" id="ARBA00022553"/>
    </source>
</evidence>
<accession>A0A7D5EX25</accession>